<name>E3BP66_9VIBR</name>
<dbReference type="eggNOG" id="ENOG5031NZY">
    <property type="taxonomic scope" value="Bacteria"/>
</dbReference>
<evidence type="ECO:0000313" key="2">
    <source>
        <dbReference type="Proteomes" id="UP000002943"/>
    </source>
</evidence>
<dbReference type="OrthoDB" id="5906652at2"/>
<keyword evidence="2" id="KW-1185">Reference proteome</keyword>
<evidence type="ECO:0000313" key="1">
    <source>
        <dbReference type="EMBL" id="EFP95198.1"/>
    </source>
</evidence>
<dbReference type="Proteomes" id="UP000002943">
    <property type="component" value="Unassembled WGS sequence"/>
</dbReference>
<sequence length="123" mass="13845">MWRNKIKQPVFFFSLITLGILVALGWTLAFNKQPKGDSSPQPTSVQAHKVKLSPDAHFPTPVVQLQQVLAHGMVEVERTQLPLVRGELDEFSQSNIDQDYPQPAELGALRQRLNQLQSSQNTK</sequence>
<dbReference type="AlphaFoldDB" id="E3BP66"/>
<comment type="caution">
    <text evidence="1">The sequence shown here is derived from an EMBL/GenBank/DDBJ whole genome shotgun (WGS) entry which is preliminary data.</text>
</comment>
<organism evidence="1 2">
    <name type="scientific">Vibrio caribbeanicus ATCC BAA-2122</name>
    <dbReference type="NCBI Taxonomy" id="796620"/>
    <lineage>
        <taxon>Bacteria</taxon>
        <taxon>Pseudomonadati</taxon>
        <taxon>Pseudomonadota</taxon>
        <taxon>Gammaproteobacteria</taxon>
        <taxon>Vibrionales</taxon>
        <taxon>Vibrionaceae</taxon>
        <taxon>Vibrio</taxon>
    </lineage>
</organism>
<protein>
    <submittedName>
        <fullName evidence="1">Uncharacterized protein</fullName>
    </submittedName>
</protein>
<accession>E3BP66</accession>
<gene>
    <name evidence="1" type="ORF">VIBC2010_19515</name>
</gene>
<dbReference type="STRING" id="796620.VIBC2010_19515"/>
<dbReference type="RefSeq" id="WP_009602964.1">
    <property type="nucleotide sequence ID" value="NZ_AEIU01000099.1"/>
</dbReference>
<proteinExistence type="predicted"/>
<dbReference type="EMBL" id="AEIU01000099">
    <property type="protein sequence ID" value="EFP95198.1"/>
    <property type="molecule type" value="Genomic_DNA"/>
</dbReference>
<reference evidence="1 2" key="1">
    <citation type="journal article" date="2012" name="Int. J. Syst. Evol. Microbiol.">
        <title>Vibrio caribbeanicus sp. nov., isolated from the marine sponge Scleritoderma cyanea.</title>
        <authorList>
            <person name="Hoffmann M."/>
            <person name="Monday S.R."/>
            <person name="Allard M.W."/>
            <person name="Strain E.A."/>
            <person name="Whittaker P."/>
            <person name="Naum M."/>
            <person name="McCarthy P.J."/>
            <person name="Lopez J.V."/>
            <person name="Fischer M."/>
            <person name="Brown E.W."/>
        </authorList>
    </citation>
    <scope>NUCLEOTIDE SEQUENCE [LARGE SCALE GENOMIC DNA]</scope>
    <source>
        <strain evidence="1 2">ATCC BAA-2122</strain>
    </source>
</reference>